<dbReference type="PANTHER" id="PTHR14614">
    <property type="entry name" value="HEPATOCELLULAR CARCINOMA-ASSOCIATED ANTIGEN"/>
    <property type="match status" value="1"/>
</dbReference>
<evidence type="ECO:0000313" key="2">
    <source>
        <dbReference type="Proteomes" id="UP001165065"/>
    </source>
</evidence>
<dbReference type="InterPro" id="IPR019410">
    <property type="entry name" value="Methyltransf_16"/>
</dbReference>
<organism evidence="1 2">
    <name type="scientific">Triparma columacea</name>
    <dbReference type="NCBI Taxonomy" id="722753"/>
    <lineage>
        <taxon>Eukaryota</taxon>
        <taxon>Sar</taxon>
        <taxon>Stramenopiles</taxon>
        <taxon>Ochrophyta</taxon>
        <taxon>Bolidophyceae</taxon>
        <taxon>Parmales</taxon>
        <taxon>Triparmaceae</taxon>
        <taxon>Triparma</taxon>
    </lineage>
</organism>
<dbReference type="EMBL" id="BRYA01000837">
    <property type="protein sequence ID" value="GMI33923.1"/>
    <property type="molecule type" value="Genomic_DNA"/>
</dbReference>
<dbReference type="SUPFAM" id="SSF53335">
    <property type="entry name" value="S-adenosyl-L-methionine-dependent methyltransferases"/>
    <property type="match status" value="1"/>
</dbReference>
<dbReference type="Gene3D" id="3.40.50.150">
    <property type="entry name" value="Vaccinia Virus protein VP39"/>
    <property type="match status" value="1"/>
</dbReference>
<dbReference type="InterPro" id="IPR029063">
    <property type="entry name" value="SAM-dependent_MTases_sf"/>
</dbReference>
<protein>
    <recommendedName>
        <fullName evidence="3">Methyltransferase-domain-containing protein</fullName>
    </recommendedName>
</protein>
<reference evidence="2" key="1">
    <citation type="journal article" date="2023" name="Commun. Biol.">
        <title>Genome analysis of Parmales, the sister group of diatoms, reveals the evolutionary specialization of diatoms from phago-mixotrophs to photoautotrophs.</title>
        <authorList>
            <person name="Ban H."/>
            <person name="Sato S."/>
            <person name="Yoshikawa S."/>
            <person name="Yamada K."/>
            <person name="Nakamura Y."/>
            <person name="Ichinomiya M."/>
            <person name="Sato N."/>
            <person name="Blanc-Mathieu R."/>
            <person name="Endo H."/>
            <person name="Kuwata A."/>
            <person name="Ogata H."/>
        </authorList>
    </citation>
    <scope>NUCLEOTIDE SEQUENCE [LARGE SCALE GENOMIC DNA]</scope>
</reference>
<dbReference type="AlphaFoldDB" id="A0A9W7L5L7"/>
<dbReference type="Pfam" id="PF10294">
    <property type="entry name" value="Methyltransf_16"/>
    <property type="match status" value="2"/>
</dbReference>
<evidence type="ECO:0008006" key="3">
    <source>
        <dbReference type="Google" id="ProtNLM"/>
    </source>
</evidence>
<proteinExistence type="predicted"/>
<gene>
    <name evidence="1" type="ORF">TrCOL_g5253</name>
</gene>
<sequence>MEGFPDGLQVNFDWRSYIFTSPSPRALVGSVKTRLGVDFKEAEKEVRPVPVRIGQGNSIVLSVNQQLGNDYNVKGDELGVGAVVWDAAIVLGWFLEAFPEIVKGGKTVIDLGSGTGICGILAAIFMGIGEEGSKGSLGKVVCTDHGRLEALCRGNVSTAQETFSGLGGGWEGVVRCLGEVEFCHFWWGGGLPDRVRELVGWGEGGKEKGKFFDVIIASDDLYDDDAFPPLLESLKVITGPRTLVVFAYKRRMNSREVGFFEKIEEHFDIGIVDLDVVGCEPYTETYIALAGIKGGEAAGWLREKKIWRG</sequence>
<dbReference type="OrthoDB" id="407325at2759"/>
<comment type="caution">
    <text evidence="1">The sequence shown here is derived from an EMBL/GenBank/DDBJ whole genome shotgun (WGS) entry which is preliminary data.</text>
</comment>
<accession>A0A9W7L5L7</accession>
<dbReference type="Proteomes" id="UP001165065">
    <property type="component" value="Unassembled WGS sequence"/>
</dbReference>
<name>A0A9W7L5L7_9STRA</name>
<keyword evidence="2" id="KW-1185">Reference proteome</keyword>
<evidence type="ECO:0000313" key="1">
    <source>
        <dbReference type="EMBL" id="GMI33923.1"/>
    </source>
</evidence>